<evidence type="ECO:0000313" key="5">
    <source>
        <dbReference type="EMBL" id="KAG2281115.1"/>
    </source>
</evidence>
<dbReference type="Gene3D" id="2.60.120.200">
    <property type="match status" value="1"/>
</dbReference>
<dbReference type="InterPro" id="IPR050258">
    <property type="entry name" value="Leguminous_Lectin"/>
</dbReference>
<name>A0A8X7UIM4_BRACI</name>
<dbReference type="PANTHER" id="PTHR32401:SF49">
    <property type="entry name" value="OS10G0129200 PROTEIN"/>
    <property type="match status" value="1"/>
</dbReference>
<gene>
    <name evidence="5" type="ORF">Bca52824_052335</name>
</gene>
<dbReference type="EMBL" id="JAAMPC010000011">
    <property type="protein sequence ID" value="KAG2281115.1"/>
    <property type="molecule type" value="Genomic_DNA"/>
</dbReference>
<sequence>MSSGAAAAIRVAKRPQNTVKSYRAARENARTHGAHRSGHLVIYRDETEEDKRRRLKGKAIMTSKDVTPMSKAKDVPTSAILIGRNTIIIREPSAMVSANQQTRAAHGNDANQTVIRQEEESTRSEKTLPSHGIFELGEDGLLNEEQAKMVTMTEEDEAEVDKLVSGFNGAALMDENMMENDDLLVDEPGFDAEKIDAISQLSPMNIQHANGEELHESHDMDMDRADPEHARIETPAENQTLAKGLLKDKSAHTSEVKGACASKKQLAHRGRSSPKKTKGSVLVLFFTLSSSTYHSNGKLILEGFASFDSSGFTKLTNTTKHSYGHVFNSNPVLFKNSSLNFHFHLGIVPEHNHSGSHGMACVLSPTRHLPGVSSDQYLVLFNKTTNDETSNNIIAIELDIHKDEEFGDIVDNHVGININGLRSVVSALAGYYDDNDGKFHNIDDNHVGTSQGLHTRSFTMPQRVLRRSKFLEVEVLVKSIKEHSQVLTQRLL</sequence>
<proteinExistence type="inferred from homology"/>
<evidence type="ECO:0000256" key="2">
    <source>
        <dbReference type="ARBA" id="ARBA00022734"/>
    </source>
</evidence>
<comment type="similarity">
    <text evidence="1">Belongs to the leguminous lectin family.</text>
</comment>
<evidence type="ECO:0000313" key="6">
    <source>
        <dbReference type="Proteomes" id="UP000886595"/>
    </source>
</evidence>
<dbReference type="GO" id="GO:0030246">
    <property type="term" value="F:carbohydrate binding"/>
    <property type="evidence" value="ECO:0007669"/>
    <property type="project" value="UniProtKB-KW"/>
</dbReference>
<dbReference type="InterPro" id="IPR013320">
    <property type="entry name" value="ConA-like_dom_sf"/>
</dbReference>
<keyword evidence="6" id="KW-1185">Reference proteome</keyword>
<evidence type="ECO:0000256" key="3">
    <source>
        <dbReference type="SAM" id="MobiDB-lite"/>
    </source>
</evidence>
<dbReference type="CDD" id="cd06899">
    <property type="entry name" value="lectin_legume_LecRK_Arcelin_ConA"/>
    <property type="match status" value="1"/>
</dbReference>
<feature type="region of interest" description="Disordered" evidence="3">
    <location>
        <begin position="103"/>
        <end position="127"/>
    </location>
</feature>
<dbReference type="SUPFAM" id="SSF49899">
    <property type="entry name" value="Concanavalin A-like lectins/glucanases"/>
    <property type="match status" value="1"/>
</dbReference>
<keyword evidence="2" id="KW-0430">Lectin</keyword>
<dbReference type="Proteomes" id="UP000886595">
    <property type="component" value="Unassembled WGS sequence"/>
</dbReference>
<evidence type="ECO:0000256" key="1">
    <source>
        <dbReference type="ARBA" id="ARBA00007606"/>
    </source>
</evidence>
<organism evidence="5 6">
    <name type="scientific">Brassica carinata</name>
    <name type="common">Ethiopian mustard</name>
    <name type="synonym">Abyssinian cabbage</name>
    <dbReference type="NCBI Taxonomy" id="52824"/>
    <lineage>
        <taxon>Eukaryota</taxon>
        <taxon>Viridiplantae</taxon>
        <taxon>Streptophyta</taxon>
        <taxon>Embryophyta</taxon>
        <taxon>Tracheophyta</taxon>
        <taxon>Spermatophyta</taxon>
        <taxon>Magnoliopsida</taxon>
        <taxon>eudicotyledons</taxon>
        <taxon>Gunneridae</taxon>
        <taxon>Pentapetalae</taxon>
        <taxon>rosids</taxon>
        <taxon>malvids</taxon>
        <taxon>Brassicales</taxon>
        <taxon>Brassicaceae</taxon>
        <taxon>Brassiceae</taxon>
        <taxon>Brassica</taxon>
    </lineage>
</organism>
<feature type="compositionally biased region" description="Basic and acidic residues" evidence="3">
    <location>
        <begin position="116"/>
        <end position="127"/>
    </location>
</feature>
<dbReference type="PANTHER" id="PTHR32401">
    <property type="entry name" value="CONCANAVALIN A-LIKE LECTIN FAMILY PROTEIN"/>
    <property type="match status" value="1"/>
</dbReference>
<evidence type="ECO:0000259" key="4">
    <source>
        <dbReference type="Pfam" id="PF00139"/>
    </source>
</evidence>
<feature type="compositionally biased region" description="Polar residues" evidence="3">
    <location>
        <begin position="103"/>
        <end position="115"/>
    </location>
</feature>
<feature type="domain" description="Legume lectin" evidence="4">
    <location>
        <begin position="294"/>
        <end position="430"/>
    </location>
</feature>
<reference evidence="5 6" key="1">
    <citation type="submission" date="2020-02" db="EMBL/GenBank/DDBJ databases">
        <authorList>
            <person name="Ma Q."/>
            <person name="Huang Y."/>
            <person name="Song X."/>
            <person name="Pei D."/>
        </authorList>
    </citation>
    <scope>NUCLEOTIDE SEQUENCE [LARGE SCALE GENOMIC DNA]</scope>
    <source>
        <strain evidence="5">Sxm20200214</strain>
        <tissue evidence="5">Leaf</tissue>
    </source>
</reference>
<dbReference type="Pfam" id="PF00139">
    <property type="entry name" value="Lectin_legB"/>
    <property type="match status" value="1"/>
</dbReference>
<dbReference type="AlphaFoldDB" id="A0A8X7UIM4"/>
<protein>
    <recommendedName>
        <fullName evidence="4">Legume lectin domain-containing protein</fullName>
    </recommendedName>
</protein>
<accession>A0A8X7UIM4</accession>
<dbReference type="InterPro" id="IPR001220">
    <property type="entry name" value="Legume_lectin_dom"/>
</dbReference>
<comment type="caution">
    <text evidence="5">The sequence shown here is derived from an EMBL/GenBank/DDBJ whole genome shotgun (WGS) entry which is preliminary data.</text>
</comment>